<keyword evidence="3" id="KW-1185">Reference proteome</keyword>
<evidence type="ECO:0000256" key="1">
    <source>
        <dbReference type="SAM" id="MobiDB-lite"/>
    </source>
</evidence>
<name>A0ABS4QEY6_9NOCA</name>
<proteinExistence type="predicted"/>
<dbReference type="Proteomes" id="UP001519325">
    <property type="component" value="Unassembled WGS sequence"/>
</dbReference>
<evidence type="ECO:0000313" key="2">
    <source>
        <dbReference type="EMBL" id="MBP2189653.1"/>
    </source>
</evidence>
<sequence>MLEETHAESLALLVERRKDLSSIRTRSVNQLHALLRELLPGGVPTDLTAPKATTALRALRPVTATDRVRKSLAMDELLNMHGTTLRDIPGIGPVMPPASSVEPARTSFLDGGGLRQLHRHCDGRHRQR</sequence>
<feature type="region of interest" description="Disordered" evidence="1">
    <location>
        <begin position="107"/>
        <end position="128"/>
    </location>
</feature>
<dbReference type="EMBL" id="JAGGMR010000001">
    <property type="protein sequence ID" value="MBP2189653.1"/>
    <property type="molecule type" value="Genomic_DNA"/>
</dbReference>
<comment type="caution">
    <text evidence="2">The sequence shown here is derived from an EMBL/GenBank/DDBJ whole genome shotgun (WGS) entry which is preliminary data.</text>
</comment>
<reference evidence="2 3" key="1">
    <citation type="submission" date="2021-03" db="EMBL/GenBank/DDBJ databases">
        <title>Sequencing the genomes of 1000 actinobacteria strains.</title>
        <authorList>
            <person name="Klenk H.-P."/>
        </authorList>
    </citation>
    <scope>NUCLEOTIDE SEQUENCE [LARGE SCALE GENOMIC DNA]</scope>
    <source>
        <strain evidence="2 3">DSM 45516</strain>
    </source>
</reference>
<evidence type="ECO:0000313" key="3">
    <source>
        <dbReference type="Proteomes" id="UP001519325"/>
    </source>
</evidence>
<gene>
    <name evidence="2" type="ORF">BJ987_002554</name>
</gene>
<accession>A0ABS4QEY6</accession>
<organism evidence="2 3">
    <name type="scientific">Nocardia goodfellowii</name>
    <dbReference type="NCBI Taxonomy" id="882446"/>
    <lineage>
        <taxon>Bacteria</taxon>
        <taxon>Bacillati</taxon>
        <taxon>Actinomycetota</taxon>
        <taxon>Actinomycetes</taxon>
        <taxon>Mycobacteriales</taxon>
        <taxon>Nocardiaceae</taxon>
        <taxon>Nocardia</taxon>
    </lineage>
</organism>
<feature type="compositionally biased region" description="Basic residues" evidence="1">
    <location>
        <begin position="116"/>
        <end position="128"/>
    </location>
</feature>
<dbReference type="RefSeq" id="WP_209888653.1">
    <property type="nucleotide sequence ID" value="NZ_JAGGMR010000001.1"/>
</dbReference>
<protein>
    <submittedName>
        <fullName evidence="2">Transposase</fullName>
    </submittedName>
</protein>